<dbReference type="Proteomes" id="UP000081671">
    <property type="component" value="Unplaced"/>
</dbReference>
<feature type="compositionally biased region" description="Low complexity" evidence="1">
    <location>
        <begin position="59"/>
        <end position="69"/>
    </location>
</feature>
<feature type="region of interest" description="Disordered" evidence="1">
    <location>
        <begin position="297"/>
        <end position="321"/>
    </location>
</feature>
<organism evidence="2 3">
    <name type="scientific">Dipodomys ordii</name>
    <name type="common">Ord's kangaroo rat</name>
    <dbReference type="NCBI Taxonomy" id="10020"/>
    <lineage>
        <taxon>Eukaryota</taxon>
        <taxon>Metazoa</taxon>
        <taxon>Chordata</taxon>
        <taxon>Craniata</taxon>
        <taxon>Vertebrata</taxon>
        <taxon>Euteleostomi</taxon>
        <taxon>Mammalia</taxon>
        <taxon>Eutheria</taxon>
        <taxon>Euarchontoglires</taxon>
        <taxon>Glires</taxon>
        <taxon>Rodentia</taxon>
        <taxon>Castorimorpha</taxon>
        <taxon>Heteromyidae</taxon>
        <taxon>Dipodomyinae</taxon>
        <taxon>Dipodomys</taxon>
    </lineage>
</organism>
<gene>
    <name evidence="3" type="primary">LOC106002978</name>
</gene>
<feature type="region of interest" description="Disordered" evidence="1">
    <location>
        <begin position="1"/>
        <end position="281"/>
    </location>
</feature>
<feature type="compositionally biased region" description="Low complexity" evidence="1">
    <location>
        <begin position="217"/>
        <end position="229"/>
    </location>
</feature>
<reference evidence="3" key="1">
    <citation type="submission" date="2025-08" db="UniProtKB">
        <authorList>
            <consortium name="RefSeq"/>
        </authorList>
    </citation>
    <scope>IDENTIFICATION</scope>
    <source>
        <tissue evidence="3">Kidney</tissue>
    </source>
</reference>
<dbReference type="AlphaFoldDB" id="A0A1S3GWL0"/>
<dbReference type="KEGG" id="dord:106002978"/>
<keyword evidence="2" id="KW-1185">Reference proteome</keyword>
<evidence type="ECO:0000313" key="3">
    <source>
        <dbReference type="RefSeq" id="XP_012893171.1"/>
    </source>
</evidence>
<name>A0A1S3GWL0_DIPOR</name>
<feature type="compositionally biased region" description="Pro residues" evidence="1">
    <location>
        <begin position="249"/>
        <end position="265"/>
    </location>
</feature>
<protein>
    <submittedName>
        <fullName evidence="3">Basic proline-rich protein-like</fullName>
    </submittedName>
</protein>
<feature type="non-terminal residue" evidence="3">
    <location>
        <position position="1"/>
    </location>
</feature>
<dbReference type="RefSeq" id="XP_012893171.1">
    <property type="nucleotide sequence ID" value="XM_013037717.1"/>
</dbReference>
<feature type="compositionally biased region" description="Low complexity" evidence="1">
    <location>
        <begin position="297"/>
        <end position="306"/>
    </location>
</feature>
<dbReference type="InParanoid" id="A0A1S3GWL0"/>
<sequence>EKQEPVPGHPGEHLSFGDAGTSKPRRPPPPRAAGRSEGGREEGNERDPAAGRARRPARARGPGPTRGLRPGPGLGPEPGPGRGVVAGRRSRHLPAPRSPGGSEGNVGGRAPKSPQGRQGTGRAGPPTPGARRAPAPRANPPAAPQAQNGQPELQPDLGADGRTRGGLSAWGAAAQLSPQPTGRARGAATSTHLPASPPRNGGATLRPGPHRPPQPTPQAAVAVAAAAAAGREGRDGGLRRPRHHGPTRLRPPPDPAPGPPPPPLIGPRLARLGAAPPHHPGAVPLGFRSAIGRMARGANAAGRNAASPKDAIGWISPTPGL</sequence>
<proteinExistence type="predicted"/>
<dbReference type="GeneID" id="106002978"/>
<feature type="compositionally biased region" description="Basic and acidic residues" evidence="1">
    <location>
        <begin position="37"/>
        <end position="49"/>
    </location>
</feature>
<feature type="compositionally biased region" description="Low complexity" evidence="1">
    <location>
        <begin position="266"/>
        <end position="281"/>
    </location>
</feature>
<evidence type="ECO:0000256" key="1">
    <source>
        <dbReference type="SAM" id="MobiDB-lite"/>
    </source>
</evidence>
<evidence type="ECO:0000313" key="2">
    <source>
        <dbReference type="Proteomes" id="UP000081671"/>
    </source>
</evidence>
<accession>A0A1S3GWL0</accession>